<accession>A0A848N0T4</accession>
<protein>
    <submittedName>
        <fullName evidence="1">Phage capsid protein</fullName>
    </submittedName>
</protein>
<organism evidence="1 2">
    <name type="scientific">Enterococcus mundtii</name>
    <dbReference type="NCBI Taxonomy" id="53346"/>
    <lineage>
        <taxon>Bacteria</taxon>
        <taxon>Bacillati</taxon>
        <taxon>Bacillota</taxon>
        <taxon>Bacilli</taxon>
        <taxon>Lactobacillales</taxon>
        <taxon>Enterococcaceae</taxon>
        <taxon>Enterococcus</taxon>
    </lineage>
</organism>
<proteinExistence type="predicted"/>
<sequence>MSFWQAIKRVFGKGAVAIGAKKELQSILDHPKIQMSREEYDRIQNSLLYYQGYTHCNSDQRAKANINMARKVAS</sequence>
<dbReference type="Proteomes" id="UP000557857">
    <property type="component" value="Unassembled WGS sequence"/>
</dbReference>
<dbReference type="EMBL" id="JABCAG010000133">
    <property type="protein sequence ID" value="NMP59905.1"/>
    <property type="molecule type" value="Genomic_DNA"/>
</dbReference>
<evidence type="ECO:0000313" key="2">
    <source>
        <dbReference type="Proteomes" id="UP000557857"/>
    </source>
</evidence>
<name>A0A848N0T4_ENTMU</name>
<dbReference type="AlphaFoldDB" id="A0A848N0T4"/>
<gene>
    <name evidence="1" type="ORF">HI921_15910</name>
</gene>
<evidence type="ECO:0000313" key="1">
    <source>
        <dbReference type="EMBL" id="NMP59905.1"/>
    </source>
</evidence>
<feature type="non-terminal residue" evidence="1">
    <location>
        <position position="74"/>
    </location>
</feature>
<reference evidence="1 2" key="1">
    <citation type="submission" date="2020-04" db="EMBL/GenBank/DDBJ databases">
        <authorList>
            <person name="Abaymova A."/>
            <person name="Teymurazov M."/>
            <person name="Tazyna O."/>
            <person name="Chatushin Y."/>
            <person name="Svetoch E."/>
            <person name="Pereligyn V."/>
            <person name="Pohylenko V."/>
            <person name="Platonov M."/>
            <person name="Kartsev N."/>
            <person name="Skryabin Y."/>
            <person name="Sizova A."/>
            <person name="Solomentsev V."/>
            <person name="Kislichkina A."/>
            <person name="Bogun A."/>
        </authorList>
    </citation>
    <scope>NUCLEOTIDE SEQUENCE [LARGE SCALE GENOMIC DNA]</scope>
    <source>
        <strain evidence="2">SCPM-O-B-8398 (E28)</strain>
    </source>
</reference>
<comment type="caution">
    <text evidence="1">The sequence shown here is derived from an EMBL/GenBank/DDBJ whole genome shotgun (WGS) entry which is preliminary data.</text>
</comment>